<dbReference type="Proteomes" id="UP001206925">
    <property type="component" value="Unassembled WGS sequence"/>
</dbReference>
<feature type="transmembrane region" description="Helical" evidence="1">
    <location>
        <begin position="196"/>
        <end position="219"/>
    </location>
</feature>
<feature type="non-terminal residue" evidence="2">
    <location>
        <position position="1"/>
    </location>
</feature>
<gene>
    <name evidence="2" type="ORF">M8C21_008465</name>
</gene>
<dbReference type="EMBL" id="JAMZMK010006193">
    <property type="protein sequence ID" value="KAI7750165.1"/>
    <property type="molecule type" value="Genomic_DNA"/>
</dbReference>
<dbReference type="Gene3D" id="3.40.50.720">
    <property type="entry name" value="NAD(P)-binding Rossmann-like Domain"/>
    <property type="match status" value="1"/>
</dbReference>
<reference evidence="2" key="1">
    <citation type="submission" date="2022-06" db="EMBL/GenBank/DDBJ databases">
        <title>Uncovering the hologenomic basis of an extraordinary plant invasion.</title>
        <authorList>
            <person name="Bieker V.C."/>
            <person name="Martin M.D."/>
            <person name="Gilbert T."/>
            <person name="Hodgins K."/>
            <person name="Battlay P."/>
            <person name="Petersen B."/>
            <person name="Wilson J."/>
        </authorList>
    </citation>
    <scope>NUCLEOTIDE SEQUENCE</scope>
    <source>
        <strain evidence="2">AA19_3_7</strain>
        <tissue evidence="2">Leaf</tissue>
    </source>
</reference>
<keyword evidence="1" id="KW-0812">Transmembrane</keyword>
<accession>A0AAD5CZA8</accession>
<keyword evidence="3" id="KW-1185">Reference proteome</keyword>
<evidence type="ECO:0000313" key="2">
    <source>
        <dbReference type="EMBL" id="KAI7750165.1"/>
    </source>
</evidence>
<protein>
    <submittedName>
        <fullName evidence="2">Uncharacterized protein</fullName>
    </submittedName>
</protein>
<sequence length="456" mass="51479">IPSASGRYCLVESVLHNSELVQILKKLYPSSQLPEKCADDKPFAPTYQVSNEKGSDEIPTTICSFLSSILGNRDKKIGFQGFLHRNPLFRFISARKGNTEGEADCGCTLFLYSYYVYDWVWGYNAEYCCDEAVFDYSLKNGNLNGNEEDHHPSYIIDVKKGRMRILMKVALSLGVVVLCIGLGVGVMHYVERSMAGRIFASVWLLVSNLAVARAFLYLAEARMDKRNMRMAKWVLDQGLTVSQFLAADIDNNGYIVSVVLENYGSLNIESENRNENRWVQEVLKNERHVLPSEALMKVPAWSTIVNEKEELNVSAGCLGLLIGKLPRFDPCKPQFVGPRVPVLPTRIFFRAPIFTLEYGWSDHAAVKQHTEKDVDEVGKIARCVIIGSLRQVMWSSSLRHFTGDKIKETVNRTLPKAQVQQLNNNVLVLLSFVKQTLCLAANQQPFGCPWLQHKLM</sequence>
<proteinExistence type="predicted"/>
<evidence type="ECO:0000313" key="3">
    <source>
        <dbReference type="Proteomes" id="UP001206925"/>
    </source>
</evidence>
<feature type="transmembrane region" description="Helical" evidence="1">
    <location>
        <begin position="169"/>
        <end position="190"/>
    </location>
</feature>
<dbReference type="AlphaFoldDB" id="A0AAD5CZA8"/>
<organism evidence="2 3">
    <name type="scientific">Ambrosia artemisiifolia</name>
    <name type="common">Common ragweed</name>
    <dbReference type="NCBI Taxonomy" id="4212"/>
    <lineage>
        <taxon>Eukaryota</taxon>
        <taxon>Viridiplantae</taxon>
        <taxon>Streptophyta</taxon>
        <taxon>Embryophyta</taxon>
        <taxon>Tracheophyta</taxon>
        <taxon>Spermatophyta</taxon>
        <taxon>Magnoliopsida</taxon>
        <taxon>eudicotyledons</taxon>
        <taxon>Gunneridae</taxon>
        <taxon>Pentapetalae</taxon>
        <taxon>asterids</taxon>
        <taxon>campanulids</taxon>
        <taxon>Asterales</taxon>
        <taxon>Asteraceae</taxon>
        <taxon>Asteroideae</taxon>
        <taxon>Heliantheae alliance</taxon>
        <taxon>Heliantheae</taxon>
        <taxon>Ambrosia</taxon>
    </lineage>
</organism>
<keyword evidence="1" id="KW-1133">Transmembrane helix</keyword>
<name>A0AAD5CZA8_AMBAR</name>
<evidence type="ECO:0000256" key="1">
    <source>
        <dbReference type="SAM" id="Phobius"/>
    </source>
</evidence>
<keyword evidence="1" id="KW-0472">Membrane</keyword>
<comment type="caution">
    <text evidence="2">The sequence shown here is derived from an EMBL/GenBank/DDBJ whole genome shotgun (WGS) entry which is preliminary data.</text>
</comment>